<reference evidence="4" key="1">
    <citation type="submission" date="2023-07" db="EMBL/GenBank/DDBJ databases">
        <authorList>
            <person name="Stuckert A."/>
        </authorList>
    </citation>
    <scope>NUCLEOTIDE SEQUENCE</scope>
</reference>
<dbReference type="InterPro" id="IPR003599">
    <property type="entry name" value="Ig_sub"/>
</dbReference>
<dbReference type="PANTHER" id="PTHR13817">
    <property type="entry name" value="TITIN"/>
    <property type="match status" value="1"/>
</dbReference>
<comment type="caution">
    <text evidence="4">The sequence shown here is derived from an EMBL/GenBank/DDBJ whole genome shotgun (WGS) entry which is preliminary data.</text>
</comment>
<accession>A0ABN9L3H2</accession>
<dbReference type="Proteomes" id="UP001176940">
    <property type="component" value="Unassembled WGS sequence"/>
</dbReference>
<feature type="region of interest" description="Disordered" evidence="2">
    <location>
        <begin position="1"/>
        <end position="121"/>
    </location>
</feature>
<dbReference type="Pfam" id="PF07679">
    <property type="entry name" value="I-set"/>
    <property type="match status" value="1"/>
</dbReference>
<gene>
    <name evidence="4" type="ORF">RIMI_LOCUS4316531</name>
</gene>
<dbReference type="InterPro" id="IPR050964">
    <property type="entry name" value="Striated_Muscle_Regulatory"/>
</dbReference>
<evidence type="ECO:0000256" key="2">
    <source>
        <dbReference type="SAM" id="MobiDB-lite"/>
    </source>
</evidence>
<proteinExistence type="predicted"/>
<sequence>MVNKKPYQKSTLEIQEPPNRLTVRGENTSALELPAKVRIQIRNKLDKNTKPKTNSKKQNMEDSDVTSSSEDEDESSSTSTPPPDDSRSSDRKGSAWSLGDGQPDDADKRDNSQRSTLFIDKPNSGTVSVGGDIKFVAKVEAKDLLRKPIVKWLKGKWMDLASKAGKHLQLKDTFDRINKTYTFEMQIIKAKENYAGNYRCEVTYKDKFDSCSFDLEVIASMASYAKI</sequence>
<dbReference type="PANTHER" id="PTHR13817:SF27">
    <property type="entry name" value="MYOSIN-BINDING PROTEIN C, SLOW-TYPE"/>
    <property type="match status" value="1"/>
</dbReference>
<dbReference type="Gene3D" id="2.60.40.10">
    <property type="entry name" value="Immunoglobulins"/>
    <property type="match status" value="1"/>
</dbReference>
<name>A0ABN9L3H2_9NEOB</name>
<dbReference type="InterPro" id="IPR013098">
    <property type="entry name" value="Ig_I-set"/>
</dbReference>
<keyword evidence="1" id="KW-0677">Repeat</keyword>
<evidence type="ECO:0000259" key="3">
    <source>
        <dbReference type="SMART" id="SM00409"/>
    </source>
</evidence>
<organism evidence="4 5">
    <name type="scientific">Ranitomeya imitator</name>
    <name type="common">mimic poison frog</name>
    <dbReference type="NCBI Taxonomy" id="111125"/>
    <lineage>
        <taxon>Eukaryota</taxon>
        <taxon>Metazoa</taxon>
        <taxon>Chordata</taxon>
        <taxon>Craniata</taxon>
        <taxon>Vertebrata</taxon>
        <taxon>Euteleostomi</taxon>
        <taxon>Amphibia</taxon>
        <taxon>Batrachia</taxon>
        <taxon>Anura</taxon>
        <taxon>Neobatrachia</taxon>
        <taxon>Hyloidea</taxon>
        <taxon>Dendrobatidae</taxon>
        <taxon>Dendrobatinae</taxon>
        <taxon>Ranitomeya</taxon>
    </lineage>
</organism>
<dbReference type="SUPFAM" id="SSF48726">
    <property type="entry name" value="Immunoglobulin"/>
    <property type="match status" value="1"/>
</dbReference>
<evidence type="ECO:0000313" key="5">
    <source>
        <dbReference type="Proteomes" id="UP001176940"/>
    </source>
</evidence>
<dbReference type="SMART" id="SM00409">
    <property type="entry name" value="IG"/>
    <property type="match status" value="1"/>
</dbReference>
<feature type="compositionally biased region" description="Basic and acidic residues" evidence="2">
    <location>
        <begin position="84"/>
        <end position="93"/>
    </location>
</feature>
<feature type="compositionally biased region" description="Acidic residues" evidence="2">
    <location>
        <begin position="61"/>
        <end position="75"/>
    </location>
</feature>
<dbReference type="EMBL" id="CAUEEQ010006879">
    <property type="protein sequence ID" value="CAJ0930616.1"/>
    <property type="molecule type" value="Genomic_DNA"/>
</dbReference>
<dbReference type="InterPro" id="IPR013783">
    <property type="entry name" value="Ig-like_fold"/>
</dbReference>
<dbReference type="InterPro" id="IPR036179">
    <property type="entry name" value="Ig-like_dom_sf"/>
</dbReference>
<protein>
    <recommendedName>
        <fullName evidence="3">Immunoglobulin domain-containing protein</fullName>
    </recommendedName>
</protein>
<feature type="domain" description="Immunoglobulin" evidence="3">
    <location>
        <begin position="122"/>
        <end position="218"/>
    </location>
</feature>
<evidence type="ECO:0000256" key="1">
    <source>
        <dbReference type="ARBA" id="ARBA00022737"/>
    </source>
</evidence>
<keyword evidence="5" id="KW-1185">Reference proteome</keyword>
<evidence type="ECO:0000313" key="4">
    <source>
        <dbReference type="EMBL" id="CAJ0930616.1"/>
    </source>
</evidence>